<keyword evidence="2" id="KW-0808">Transferase</keyword>
<evidence type="ECO:0000256" key="2">
    <source>
        <dbReference type="ARBA" id="ARBA00022679"/>
    </source>
</evidence>
<sequence>MSQQYNSITSLYMKRRLSSKHVLEKKTVKSIVGPYIKGAKVLELACGFGFYTYDLVDWGADSIVGVDVSSGMLEASRCLAISHGRQISKVQLELGNVFEPTAYPNGPFDIVFGGWMLNYAPDLETLTQTFRNINLNLRPGGLFVGITCPPAKDPESWFSAGDMSLGEPSLIAQLVERVDDGIKLRIKLRNDGDDGFECYYLRQDVHEVAAKAAGLSGQIQWKTTKELNHHDLVDDGSPERKRFIEEMAENWFSAVVISERPMK</sequence>
<dbReference type="Pfam" id="PF13649">
    <property type="entry name" value="Methyltransf_25"/>
    <property type="match status" value="1"/>
</dbReference>
<dbReference type="GO" id="GO:0032259">
    <property type="term" value="P:methylation"/>
    <property type="evidence" value="ECO:0007669"/>
    <property type="project" value="UniProtKB-KW"/>
</dbReference>
<feature type="domain" description="Methyltransferase" evidence="3">
    <location>
        <begin position="41"/>
        <end position="141"/>
    </location>
</feature>
<dbReference type="GeneID" id="100899908"/>
<dbReference type="PANTHER" id="PTHR43861">
    <property type="entry name" value="TRANS-ACONITATE 2-METHYLTRANSFERASE-RELATED"/>
    <property type="match status" value="1"/>
</dbReference>
<dbReference type="InterPro" id="IPR029063">
    <property type="entry name" value="SAM-dependent_MTases_sf"/>
</dbReference>
<dbReference type="KEGG" id="goe:100899908"/>
<dbReference type="SUPFAM" id="SSF53335">
    <property type="entry name" value="S-adenosyl-L-methionine-dependent methyltransferases"/>
    <property type="match status" value="1"/>
</dbReference>
<dbReference type="Gene3D" id="3.40.50.150">
    <property type="entry name" value="Vaccinia Virus protein VP39"/>
    <property type="match status" value="1"/>
</dbReference>
<evidence type="ECO:0000256" key="1">
    <source>
        <dbReference type="ARBA" id="ARBA00022603"/>
    </source>
</evidence>
<keyword evidence="4" id="KW-1185">Reference proteome</keyword>
<evidence type="ECO:0000259" key="3">
    <source>
        <dbReference type="Pfam" id="PF13649"/>
    </source>
</evidence>
<dbReference type="Proteomes" id="UP000694867">
    <property type="component" value="Unplaced"/>
</dbReference>
<dbReference type="InterPro" id="IPR041698">
    <property type="entry name" value="Methyltransf_25"/>
</dbReference>
<name>A0AAJ6QLS8_9ACAR</name>
<accession>A0AAJ6QLS8</accession>
<reference evidence="5" key="1">
    <citation type="submission" date="2025-08" db="UniProtKB">
        <authorList>
            <consortium name="RefSeq"/>
        </authorList>
    </citation>
    <scope>IDENTIFICATION</scope>
</reference>
<dbReference type="AlphaFoldDB" id="A0AAJ6QLS8"/>
<gene>
    <name evidence="5" type="primary">LOC100899908</name>
</gene>
<evidence type="ECO:0000313" key="5">
    <source>
        <dbReference type="RefSeq" id="XP_003739109.1"/>
    </source>
</evidence>
<dbReference type="CDD" id="cd02440">
    <property type="entry name" value="AdoMet_MTases"/>
    <property type="match status" value="1"/>
</dbReference>
<keyword evidence="1" id="KW-0489">Methyltransferase</keyword>
<dbReference type="GO" id="GO:0008168">
    <property type="term" value="F:methyltransferase activity"/>
    <property type="evidence" value="ECO:0007669"/>
    <property type="project" value="UniProtKB-KW"/>
</dbReference>
<organism evidence="4 5">
    <name type="scientific">Galendromus occidentalis</name>
    <name type="common">western predatory mite</name>
    <dbReference type="NCBI Taxonomy" id="34638"/>
    <lineage>
        <taxon>Eukaryota</taxon>
        <taxon>Metazoa</taxon>
        <taxon>Ecdysozoa</taxon>
        <taxon>Arthropoda</taxon>
        <taxon>Chelicerata</taxon>
        <taxon>Arachnida</taxon>
        <taxon>Acari</taxon>
        <taxon>Parasitiformes</taxon>
        <taxon>Mesostigmata</taxon>
        <taxon>Gamasina</taxon>
        <taxon>Phytoseioidea</taxon>
        <taxon>Phytoseiidae</taxon>
        <taxon>Typhlodrominae</taxon>
        <taxon>Galendromus</taxon>
    </lineage>
</organism>
<protein>
    <submittedName>
        <fullName evidence="5">Uncharacterized protein LOC100899908</fullName>
    </submittedName>
</protein>
<proteinExistence type="predicted"/>
<dbReference type="RefSeq" id="XP_003739109.1">
    <property type="nucleotide sequence ID" value="XM_003739061.3"/>
</dbReference>
<dbReference type="PANTHER" id="PTHR43861:SF1">
    <property type="entry name" value="TRANS-ACONITATE 2-METHYLTRANSFERASE"/>
    <property type="match status" value="1"/>
</dbReference>
<evidence type="ECO:0000313" key="4">
    <source>
        <dbReference type="Proteomes" id="UP000694867"/>
    </source>
</evidence>